<evidence type="ECO:0008006" key="4">
    <source>
        <dbReference type="Google" id="ProtNLM"/>
    </source>
</evidence>
<dbReference type="AlphaFoldDB" id="E6WY65"/>
<dbReference type="EMBL" id="CP002452">
    <property type="protein sequence ID" value="ADV45313.1"/>
    <property type="molecule type" value="Genomic_DNA"/>
</dbReference>
<evidence type="ECO:0000313" key="3">
    <source>
        <dbReference type="Proteomes" id="UP000008633"/>
    </source>
</evidence>
<name>E6WY65_NITSE</name>
<keyword evidence="3" id="KW-1185">Reference proteome</keyword>
<evidence type="ECO:0000313" key="2">
    <source>
        <dbReference type="EMBL" id="ADV45313.1"/>
    </source>
</evidence>
<dbReference type="KEGG" id="nsa:Nitsa_0040"/>
<feature type="region of interest" description="Disordered" evidence="1">
    <location>
        <begin position="49"/>
        <end position="69"/>
    </location>
</feature>
<accession>E6WY65</accession>
<evidence type="ECO:0000256" key="1">
    <source>
        <dbReference type="SAM" id="MobiDB-lite"/>
    </source>
</evidence>
<sequence length="167" mass="18029">MVMRPWIGILLLSLLTGCGVNSSSEKERAKSAQPSESGVKKEGAVLMPRASYPAAPPPSSVTKSTPYSGTAHRLESLGIEVEPGRIVINTGKAREVLNKLSCQLRQEIAPHPDSGNASSVSIPDLGIAVSHDKVEIDLNKTKNFMEKWFGIMEDLTEEVNRSLAPLH</sequence>
<dbReference type="Proteomes" id="UP000008633">
    <property type="component" value="Chromosome"/>
</dbReference>
<proteinExistence type="predicted"/>
<dbReference type="PROSITE" id="PS51257">
    <property type="entry name" value="PROKAR_LIPOPROTEIN"/>
    <property type="match status" value="1"/>
</dbReference>
<protein>
    <recommendedName>
        <fullName evidence="4">Lipoprotein</fullName>
    </recommendedName>
</protein>
<reference evidence="3" key="2">
    <citation type="submission" date="2011-01" db="EMBL/GenBank/DDBJ databases">
        <title>The complete genome of Nitratifractor salsuginis DSM 16511.</title>
        <authorList>
            <consortium name="US DOE Joint Genome Institute (JGI-PGF)"/>
            <person name="Lucas S."/>
            <person name="Copeland A."/>
            <person name="Lapidus A."/>
            <person name="Bruce D."/>
            <person name="Goodwin L."/>
            <person name="Pitluck S."/>
            <person name="Kyrpides N."/>
            <person name="Mavromatis K."/>
            <person name="Ivanova N."/>
            <person name="Mikhailova N."/>
            <person name="Zeytun A."/>
            <person name="Detter J.C."/>
            <person name="Tapia R."/>
            <person name="Han C."/>
            <person name="Land M."/>
            <person name="Hauser L."/>
            <person name="Markowitz V."/>
            <person name="Cheng J.-F."/>
            <person name="Hugenholtz P."/>
            <person name="Woyke T."/>
            <person name="Wu D."/>
            <person name="Tindall B."/>
            <person name="Schuetze A."/>
            <person name="Brambilla E."/>
            <person name="Klenk H.-P."/>
            <person name="Eisen J.A."/>
        </authorList>
    </citation>
    <scope>NUCLEOTIDE SEQUENCE [LARGE SCALE GENOMIC DNA]</scope>
    <source>
        <strain evidence="3">DSM 16511 / JCM 12458 / E9I37-1</strain>
    </source>
</reference>
<dbReference type="HOGENOM" id="CLU_1592860_0_0_7"/>
<reference evidence="2 3" key="1">
    <citation type="journal article" date="2011" name="Stand. Genomic Sci.">
        <title>Complete genome sequence of Nitratifractor salsuginis type strain (E9I37-1).</title>
        <authorList>
            <person name="Anderson I."/>
            <person name="Sikorski J."/>
            <person name="Zeytun A."/>
            <person name="Nolan M."/>
            <person name="Lapidus A."/>
            <person name="Lucas S."/>
            <person name="Hammon N."/>
            <person name="Deshpande S."/>
            <person name="Cheng J.F."/>
            <person name="Tapia R."/>
            <person name="Han C."/>
            <person name="Goodwin L."/>
            <person name="Pitluck S."/>
            <person name="Liolios K."/>
            <person name="Pagani I."/>
            <person name="Ivanova N."/>
            <person name="Huntemann M."/>
            <person name="Mavromatis K."/>
            <person name="Ovchinikova G."/>
            <person name="Pati A."/>
            <person name="Chen A."/>
            <person name="Palaniappan K."/>
            <person name="Land M."/>
            <person name="Hauser L."/>
            <person name="Brambilla E.M."/>
            <person name="Ngatchou-Djao O.D."/>
            <person name="Rohde M."/>
            <person name="Tindall B.J."/>
            <person name="Goker M."/>
            <person name="Detter J.C."/>
            <person name="Woyke T."/>
            <person name="Bristow J."/>
            <person name="Eisen J.A."/>
            <person name="Markowitz V."/>
            <person name="Hugenholtz P."/>
            <person name="Klenk H.P."/>
            <person name="Kyrpides N.C."/>
        </authorList>
    </citation>
    <scope>NUCLEOTIDE SEQUENCE [LARGE SCALE GENOMIC DNA]</scope>
    <source>
        <strain evidence="3">DSM 16511 / JCM 12458 / E9I37-1</strain>
    </source>
</reference>
<organism evidence="2 3">
    <name type="scientific">Nitratifractor salsuginis (strain DSM 16511 / JCM 12458 / E9I37-1)</name>
    <dbReference type="NCBI Taxonomy" id="749222"/>
    <lineage>
        <taxon>Bacteria</taxon>
        <taxon>Pseudomonadati</taxon>
        <taxon>Campylobacterota</taxon>
        <taxon>Epsilonproteobacteria</taxon>
        <taxon>Campylobacterales</taxon>
        <taxon>Sulfurovaceae</taxon>
        <taxon>Nitratifractor</taxon>
    </lineage>
</organism>
<gene>
    <name evidence="2" type="ordered locus">Nitsa_0040</name>
</gene>